<comment type="caution">
    <text evidence="4">The sequence shown here is derived from an EMBL/GenBank/DDBJ whole genome shotgun (WGS) entry which is preliminary data.</text>
</comment>
<dbReference type="AlphaFoldDB" id="A0AAV1PC93"/>
<accession>A0AAV1PC93</accession>
<comment type="similarity">
    <text evidence="1">Belongs to the Niban family.</text>
</comment>
<evidence type="ECO:0000259" key="3">
    <source>
        <dbReference type="Pfam" id="PF26086"/>
    </source>
</evidence>
<evidence type="ECO:0000256" key="2">
    <source>
        <dbReference type="SAM" id="MobiDB-lite"/>
    </source>
</evidence>
<dbReference type="EMBL" id="CAWUFR010000135">
    <property type="protein sequence ID" value="CAK6969417.1"/>
    <property type="molecule type" value="Genomic_DNA"/>
</dbReference>
<evidence type="ECO:0000256" key="1">
    <source>
        <dbReference type="ARBA" id="ARBA00010251"/>
    </source>
</evidence>
<evidence type="ECO:0000313" key="5">
    <source>
        <dbReference type="Proteomes" id="UP001314229"/>
    </source>
</evidence>
<dbReference type="PANTHER" id="PTHR14392:SF3">
    <property type="entry name" value="PROTEIN NIBAN 1"/>
    <property type="match status" value="1"/>
</dbReference>
<gene>
    <name evidence="4" type="ORF">FSCOSCO3_A009090</name>
</gene>
<proteinExistence type="inferred from homology"/>
<dbReference type="InterPro" id="IPR026088">
    <property type="entry name" value="Niban-like"/>
</dbReference>
<dbReference type="Pfam" id="PF26089">
    <property type="entry name" value="PH_Niban2"/>
    <property type="match status" value="1"/>
</dbReference>
<feature type="domain" description="Niban 1/2/3" evidence="3">
    <location>
        <begin position="338"/>
        <end position="500"/>
    </location>
</feature>
<reference evidence="4 5" key="1">
    <citation type="submission" date="2024-01" db="EMBL/GenBank/DDBJ databases">
        <authorList>
            <person name="Alioto T."/>
            <person name="Alioto T."/>
            <person name="Gomez Garrido J."/>
        </authorList>
    </citation>
    <scope>NUCLEOTIDE SEQUENCE [LARGE SCALE GENOMIC DNA]</scope>
</reference>
<feature type="compositionally biased region" description="Basic and acidic residues" evidence="2">
    <location>
        <begin position="1042"/>
        <end position="1160"/>
    </location>
</feature>
<feature type="compositionally biased region" description="Polar residues" evidence="2">
    <location>
        <begin position="1022"/>
        <end position="1039"/>
    </location>
</feature>
<protein>
    <submittedName>
        <fullName evidence="4">Protein Niban 1-like</fullName>
    </submittedName>
</protein>
<feature type="region of interest" description="Disordered" evidence="2">
    <location>
        <begin position="816"/>
        <end position="953"/>
    </location>
</feature>
<feature type="compositionally biased region" description="Low complexity" evidence="2">
    <location>
        <begin position="902"/>
        <end position="915"/>
    </location>
</feature>
<dbReference type="Proteomes" id="UP001314229">
    <property type="component" value="Unassembled WGS sequence"/>
</dbReference>
<dbReference type="PANTHER" id="PTHR14392">
    <property type="entry name" value="NIBAN FAMILY MEMBER"/>
    <property type="match status" value="1"/>
</dbReference>
<feature type="compositionally biased region" description="Basic and acidic residues" evidence="2">
    <location>
        <begin position="965"/>
        <end position="977"/>
    </location>
</feature>
<name>A0AAV1PC93_SCOSC</name>
<sequence length="1221" mass="134583">MGASSSGLLDEAKISHIKGLVNSTFQKFSEFYRQQYSAAYLGHLHQELEPKKEGRGLLLTHRPKYAPEEVLYQGSIKSSGWDEQGKKCKERFIVLRRNYKVEIHENMETFNRGVAAKLVLQPAGGNVLTTEEESRALLERTCAGILNGVKEDSSSVVSSSNMFAVYLHLPYTGHTCFLFQQEEERDPFLSALKTCIRHCNLDPWCDSSYESQAYIRALQLYRQDLGCYQSWEILLGTEEQVLASQVMVEVLPWLQSQLQSRVKGKKAERMRQWLATVQATYMLVLEQLTASMETLKGECRQTASTKQALIRSDLDQIMTSHSFLEKKVRDCICKEAEKVCNDSVAPYMSSILEALTENISVGIQEMQHTLRTQMDAAFTNTNERTEETKKALSTLRSISLDPCYRQVANLTVKLQDLKQRFGLNSAQRLVHSAHLEMEQLLDSAVYTLELFLQSSTRLQPSQVPVKMDRAKGRVLKQLDYDSRVVQRRIYEEALLEITHPALTKGMHSKWKSEFEQFEQYIFSDYCSFILVHNVYDDVLRNILSKEIETVVQDAASKKTNNLLLDTTDLAISQYSLLGHTPPLSAPGSPAFQARDSSSGVPSGDKESAPLAEEGNKESAPLVEEGEKESAPLVEKGGKESAPVVDEVGKESAPLVEEGGKESAPVVDEGCKESAPVVDEGGKESAPLVEEGGKESAPVVDEGGKESAPVVDEGGKESAPLVEKGSESTPVVDEESAPQPKDGGTESAPVVEAAGQSVTAAVGPQSDPELKTDISTLLISDQSRVLLSPVIIVTQQFDEPQEEASCFEVTNKEVQLTADTPPAAESSDSALPDSDVAVIPESPTVPESSTPIPVSSDPPASLPQLTEVPAVPVEGAQSEQSDTPENPAVPDLTASNQTKEDASSPQPSIPSLPQDPYTDSPMKISLGSLSQAVGCSSTATPVPQTAVRQNTDRAVYLTGVIKDIWEMERVKGEKQKEASEEEDNLTEDQKEESETREEKEEEVEKKRDEGPTGGERVDDCCRSSESPAESATAFTQTPEQSESEEKVDEKSSSEAGTEKKEEEEKVDEEKSSSEAGTERKEEEEKVDEKSSSEAGTEKKEEEEKVDEEKSSSEAGNEKKEEEENVDEEKSSSEAGTERKEEEEKVVEEKSSKEAVAEKKEREEEEEQRYEKPEEDVLESSKPMELEEESDPELPLGSVSIIRDLVTEITEVETVIHPCPTSS</sequence>
<feature type="region of interest" description="Disordered" evidence="2">
    <location>
        <begin position="582"/>
        <end position="749"/>
    </location>
</feature>
<feature type="compositionally biased region" description="Acidic residues" evidence="2">
    <location>
        <begin position="1161"/>
        <end position="1176"/>
    </location>
</feature>
<evidence type="ECO:0000313" key="4">
    <source>
        <dbReference type="EMBL" id="CAK6969417.1"/>
    </source>
</evidence>
<keyword evidence="5" id="KW-1185">Reference proteome</keyword>
<feature type="region of interest" description="Disordered" evidence="2">
    <location>
        <begin position="965"/>
        <end position="1194"/>
    </location>
</feature>
<feature type="compositionally biased region" description="Polar residues" evidence="2">
    <location>
        <begin position="926"/>
        <end position="948"/>
    </location>
</feature>
<feature type="compositionally biased region" description="Basic and acidic residues" evidence="2">
    <location>
        <begin position="991"/>
        <end position="1021"/>
    </location>
</feature>
<feature type="compositionally biased region" description="Low complexity" evidence="2">
    <location>
        <begin position="838"/>
        <end position="854"/>
    </location>
</feature>
<organism evidence="4 5">
    <name type="scientific">Scomber scombrus</name>
    <name type="common">Atlantic mackerel</name>
    <name type="synonym">Scomber vernalis</name>
    <dbReference type="NCBI Taxonomy" id="13677"/>
    <lineage>
        <taxon>Eukaryota</taxon>
        <taxon>Metazoa</taxon>
        <taxon>Chordata</taxon>
        <taxon>Craniata</taxon>
        <taxon>Vertebrata</taxon>
        <taxon>Euteleostomi</taxon>
        <taxon>Actinopterygii</taxon>
        <taxon>Neopterygii</taxon>
        <taxon>Teleostei</taxon>
        <taxon>Neoteleostei</taxon>
        <taxon>Acanthomorphata</taxon>
        <taxon>Pelagiaria</taxon>
        <taxon>Scombriformes</taxon>
        <taxon>Scombridae</taxon>
        <taxon>Scomber</taxon>
    </lineage>
</organism>
<dbReference type="Pfam" id="PF26086">
    <property type="entry name" value="Niban2"/>
    <property type="match status" value="1"/>
</dbReference>
<feature type="compositionally biased region" description="Acidic residues" evidence="2">
    <location>
        <begin position="978"/>
        <end position="990"/>
    </location>
</feature>
<dbReference type="InterPro" id="IPR059060">
    <property type="entry name" value="Niban_1/2/3_dom"/>
</dbReference>